<accession>A0ABP9QKR5</accession>
<feature type="chain" id="PRO_5046768195" description="PBP domain-containing protein" evidence="1">
    <location>
        <begin position="21"/>
        <end position="452"/>
    </location>
</feature>
<evidence type="ECO:0008006" key="4">
    <source>
        <dbReference type="Google" id="ProtNLM"/>
    </source>
</evidence>
<organism evidence="2 3">
    <name type="scientific">Viridibacterium curvum</name>
    <dbReference type="NCBI Taxonomy" id="1101404"/>
    <lineage>
        <taxon>Bacteria</taxon>
        <taxon>Pseudomonadati</taxon>
        <taxon>Pseudomonadota</taxon>
        <taxon>Betaproteobacteria</taxon>
        <taxon>Rhodocyclales</taxon>
        <taxon>Rhodocyclaceae</taxon>
        <taxon>Viridibacterium</taxon>
    </lineage>
</organism>
<dbReference type="EMBL" id="BAABLD010000008">
    <property type="protein sequence ID" value="GAA5163594.1"/>
    <property type="molecule type" value="Genomic_DNA"/>
</dbReference>
<evidence type="ECO:0000313" key="3">
    <source>
        <dbReference type="Proteomes" id="UP001500547"/>
    </source>
</evidence>
<sequence length="452" mass="45929">MKIKFIAAAIAAVCAQSSFALDFAATKAVQLAFEAGTAGNHVVYLTGASALRASVPGALQKICAAGTFTQFDGSDSNIKAYSCTIGSTLVPAGMAAGDKLLVGLSVSEGSFSAVISQNATNFTYDFGAGTKNAQNNQLNFNTTAFTNTSVFRKQSAGGFMDVQPTLFSNLAEALPSLNVSYTTTPVAAGQAFGVAVSPALYKALQHAQNLTTAEGGACAENNYSAACQPSISKTQYASLVSQGNAGYIADWSILGVTGGTPVNLCRRVATSGTQAASNAFFLGKGCSVGSVEPSGAAENNPGVFNIVENSGSSNVATCLYDSAAADKETKFAIGVISAENAAATTAWRFVKLDGVSLFEGVAGGKARQNAIDMKYAFHFEFQTVTRNSASAAAQGLIAALGSAISDPTLTDLTGITIAPGLNAAGEFNADKPTLIQKASTGGNSCAAATYVF</sequence>
<dbReference type="Gene3D" id="3.40.190.10">
    <property type="entry name" value="Periplasmic binding protein-like II"/>
    <property type="match status" value="1"/>
</dbReference>
<feature type="signal peptide" evidence="1">
    <location>
        <begin position="1"/>
        <end position="20"/>
    </location>
</feature>
<comment type="caution">
    <text evidence="2">The sequence shown here is derived from an EMBL/GenBank/DDBJ whole genome shotgun (WGS) entry which is preliminary data.</text>
</comment>
<dbReference type="RefSeq" id="WP_345532373.1">
    <property type="nucleotide sequence ID" value="NZ_BAABLD010000008.1"/>
</dbReference>
<gene>
    <name evidence="2" type="ORF">GCM10025770_16010</name>
</gene>
<evidence type="ECO:0000256" key="1">
    <source>
        <dbReference type="SAM" id="SignalP"/>
    </source>
</evidence>
<keyword evidence="3" id="KW-1185">Reference proteome</keyword>
<name>A0ABP9QKR5_9RHOO</name>
<reference evidence="3" key="1">
    <citation type="journal article" date="2019" name="Int. J. Syst. Evol. Microbiol.">
        <title>The Global Catalogue of Microorganisms (GCM) 10K type strain sequencing project: providing services to taxonomists for standard genome sequencing and annotation.</title>
        <authorList>
            <consortium name="The Broad Institute Genomics Platform"/>
            <consortium name="The Broad Institute Genome Sequencing Center for Infectious Disease"/>
            <person name="Wu L."/>
            <person name="Ma J."/>
        </authorList>
    </citation>
    <scope>NUCLEOTIDE SEQUENCE [LARGE SCALE GENOMIC DNA]</scope>
    <source>
        <strain evidence="3">JCM 18715</strain>
    </source>
</reference>
<protein>
    <recommendedName>
        <fullName evidence="4">PBP domain-containing protein</fullName>
    </recommendedName>
</protein>
<proteinExistence type="predicted"/>
<evidence type="ECO:0000313" key="2">
    <source>
        <dbReference type="EMBL" id="GAA5163594.1"/>
    </source>
</evidence>
<dbReference type="Proteomes" id="UP001500547">
    <property type="component" value="Unassembled WGS sequence"/>
</dbReference>
<keyword evidence="1" id="KW-0732">Signal</keyword>